<dbReference type="InterPro" id="IPR052698">
    <property type="entry name" value="MoCofactor_Util/Proc"/>
</dbReference>
<dbReference type="eggNOG" id="COG1975">
    <property type="taxonomic scope" value="Bacteria"/>
</dbReference>
<name>B2A805_NATTJ</name>
<feature type="domain" description="XdhC Rossmann" evidence="2">
    <location>
        <begin position="110"/>
        <end position="252"/>
    </location>
</feature>
<accession>B2A805</accession>
<dbReference type="STRING" id="457570.Nther_2211"/>
<sequence>MNNREFYQLVIDALKEKTPCAVATVVKSSGSSPAREGAKMLVYEDGSIAGTVGGGALEARTIEEGLNCIQTNQPKFLDYSLSKGEASELGMVCGGNASIFVEPMLTSPELVLVGAGHISQEVAKLAQNLDYQITVMDDRAEFASRENFPGAHDIYSGEIEETLLEFSIGPNTYIVIVTRGHAHDQKALETVLDSQAAYIGMIGSKNKVREVVNSLKDKGYSQEQIDRIYAPIGLDIGGNTPPEIAVSIIAEIQKVRYKGEGRNDK</sequence>
<keyword evidence="4" id="KW-1185">Reference proteome</keyword>
<feature type="domain" description="XdhC- CoxI" evidence="1">
    <location>
        <begin position="14"/>
        <end position="79"/>
    </location>
</feature>
<dbReference type="Pfam" id="PF02625">
    <property type="entry name" value="XdhC_CoxI"/>
    <property type="match status" value="1"/>
</dbReference>
<evidence type="ECO:0000259" key="2">
    <source>
        <dbReference type="Pfam" id="PF13478"/>
    </source>
</evidence>
<reference evidence="3 4" key="1">
    <citation type="submission" date="2008-04" db="EMBL/GenBank/DDBJ databases">
        <title>Complete sequence of chromosome of Natranaerobius thermophilus JW/NM-WN-LF.</title>
        <authorList>
            <consortium name="US DOE Joint Genome Institute"/>
            <person name="Copeland A."/>
            <person name="Lucas S."/>
            <person name="Lapidus A."/>
            <person name="Glavina del Rio T."/>
            <person name="Dalin E."/>
            <person name="Tice H."/>
            <person name="Bruce D."/>
            <person name="Goodwin L."/>
            <person name="Pitluck S."/>
            <person name="Chertkov O."/>
            <person name="Brettin T."/>
            <person name="Detter J.C."/>
            <person name="Han C."/>
            <person name="Kuske C.R."/>
            <person name="Schmutz J."/>
            <person name="Larimer F."/>
            <person name="Land M."/>
            <person name="Hauser L."/>
            <person name="Kyrpides N."/>
            <person name="Lykidis A."/>
            <person name="Mesbah N.M."/>
            <person name="Wiegel J."/>
        </authorList>
    </citation>
    <scope>NUCLEOTIDE SEQUENCE [LARGE SCALE GENOMIC DNA]</scope>
    <source>
        <strain evidence="4">ATCC BAA-1301 / DSM 18059 / JW/NM-WN-LF</strain>
    </source>
</reference>
<evidence type="ECO:0008006" key="5">
    <source>
        <dbReference type="Google" id="ProtNLM"/>
    </source>
</evidence>
<dbReference type="Pfam" id="PF13478">
    <property type="entry name" value="XdhC_C"/>
    <property type="match status" value="1"/>
</dbReference>
<dbReference type="PANTHER" id="PTHR30388:SF6">
    <property type="entry name" value="XANTHINE DEHYDROGENASE SUBUNIT A-RELATED"/>
    <property type="match status" value="1"/>
</dbReference>
<dbReference type="PANTHER" id="PTHR30388">
    <property type="entry name" value="ALDEHYDE OXIDOREDUCTASE MOLYBDENUM COFACTOR ASSEMBLY PROTEIN"/>
    <property type="match status" value="1"/>
</dbReference>
<protein>
    <recommendedName>
        <fullName evidence="5">Xanthine dehydrogenase</fullName>
    </recommendedName>
</protein>
<organism evidence="3 4">
    <name type="scientific">Natranaerobius thermophilus (strain ATCC BAA-1301 / DSM 18059 / JW/NM-WN-LF)</name>
    <dbReference type="NCBI Taxonomy" id="457570"/>
    <lineage>
        <taxon>Bacteria</taxon>
        <taxon>Bacillati</taxon>
        <taxon>Bacillota</taxon>
        <taxon>Clostridia</taxon>
        <taxon>Natranaerobiales</taxon>
        <taxon>Natranaerobiaceae</taxon>
        <taxon>Natranaerobius</taxon>
    </lineage>
</organism>
<evidence type="ECO:0000313" key="4">
    <source>
        <dbReference type="Proteomes" id="UP000001683"/>
    </source>
</evidence>
<dbReference type="OrthoDB" id="9773039at2"/>
<dbReference type="AlphaFoldDB" id="B2A805"/>
<dbReference type="InterPro" id="IPR003777">
    <property type="entry name" value="XdhC_CoxI"/>
</dbReference>
<dbReference type="KEGG" id="nth:Nther_2211"/>
<evidence type="ECO:0000313" key="3">
    <source>
        <dbReference type="EMBL" id="ACB85777.1"/>
    </source>
</evidence>
<dbReference type="InParanoid" id="B2A805"/>
<dbReference type="RefSeq" id="WP_012448629.1">
    <property type="nucleotide sequence ID" value="NC_010718.1"/>
</dbReference>
<reference evidence="3 4" key="2">
    <citation type="journal article" date="2011" name="J. Bacteriol.">
        <title>Complete genome sequence of the anaerobic, halophilic alkalithermophile Natranaerobius thermophilus JW/NM-WN-LF.</title>
        <authorList>
            <person name="Zhao B."/>
            <person name="Mesbah N.M."/>
            <person name="Dalin E."/>
            <person name="Goodwin L."/>
            <person name="Nolan M."/>
            <person name="Pitluck S."/>
            <person name="Chertkov O."/>
            <person name="Brettin T.S."/>
            <person name="Han J."/>
            <person name="Larimer F.W."/>
            <person name="Land M.L."/>
            <person name="Hauser L."/>
            <person name="Kyrpides N."/>
            <person name="Wiegel J."/>
        </authorList>
    </citation>
    <scope>NUCLEOTIDE SEQUENCE [LARGE SCALE GENOMIC DNA]</scope>
    <source>
        <strain evidence="4">ATCC BAA-1301 / DSM 18059 / JW/NM-WN-LF</strain>
    </source>
</reference>
<dbReference type="Proteomes" id="UP000001683">
    <property type="component" value="Chromosome"/>
</dbReference>
<dbReference type="HOGENOM" id="CLU_041115_4_1_9"/>
<evidence type="ECO:0000259" key="1">
    <source>
        <dbReference type="Pfam" id="PF02625"/>
    </source>
</evidence>
<proteinExistence type="predicted"/>
<dbReference type="Gene3D" id="3.40.50.720">
    <property type="entry name" value="NAD(P)-binding Rossmann-like Domain"/>
    <property type="match status" value="1"/>
</dbReference>
<gene>
    <name evidence="3" type="ordered locus">Nther_2211</name>
</gene>
<dbReference type="InterPro" id="IPR027051">
    <property type="entry name" value="XdhC_Rossmann_dom"/>
</dbReference>
<dbReference type="EMBL" id="CP001034">
    <property type="protein sequence ID" value="ACB85777.1"/>
    <property type="molecule type" value="Genomic_DNA"/>
</dbReference>